<protein>
    <submittedName>
        <fullName evidence="1">Uncharacterized protein</fullName>
    </submittedName>
</protein>
<evidence type="ECO:0000313" key="2">
    <source>
        <dbReference type="Proteomes" id="UP000283530"/>
    </source>
</evidence>
<comment type="caution">
    <text evidence="1">The sequence shown here is derived from an EMBL/GenBank/DDBJ whole genome shotgun (WGS) entry which is preliminary data.</text>
</comment>
<keyword evidence="2" id="KW-1185">Reference proteome</keyword>
<evidence type="ECO:0000313" key="1">
    <source>
        <dbReference type="EMBL" id="RWR87642.1"/>
    </source>
</evidence>
<dbReference type="Proteomes" id="UP000283530">
    <property type="component" value="Unassembled WGS sequence"/>
</dbReference>
<gene>
    <name evidence="1" type="ORF">CKAN_01659400</name>
</gene>
<reference evidence="1 2" key="1">
    <citation type="journal article" date="2019" name="Nat. Plants">
        <title>Stout camphor tree genome fills gaps in understanding of flowering plant genome evolution.</title>
        <authorList>
            <person name="Chaw S.M."/>
            <person name="Liu Y.C."/>
            <person name="Wu Y.W."/>
            <person name="Wang H.Y."/>
            <person name="Lin C.I."/>
            <person name="Wu C.S."/>
            <person name="Ke H.M."/>
            <person name="Chang L.Y."/>
            <person name="Hsu C.Y."/>
            <person name="Yang H.T."/>
            <person name="Sudianto E."/>
            <person name="Hsu M.H."/>
            <person name="Wu K.P."/>
            <person name="Wang L.N."/>
            <person name="Leebens-Mack J.H."/>
            <person name="Tsai I.J."/>
        </authorList>
    </citation>
    <scope>NUCLEOTIDE SEQUENCE [LARGE SCALE GENOMIC DNA]</scope>
    <source>
        <strain evidence="2">cv. Chaw 1501</strain>
        <tissue evidence="1">Young leaves</tissue>
    </source>
</reference>
<name>A0A443PA61_9MAGN</name>
<dbReference type="AlphaFoldDB" id="A0A443PA61"/>
<proteinExistence type="predicted"/>
<accession>A0A443PA61</accession>
<dbReference type="EMBL" id="QPKB01000006">
    <property type="protein sequence ID" value="RWR87642.1"/>
    <property type="molecule type" value="Genomic_DNA"/>
</dbReference>
<organism evidence="1 2">
    <name type="scientific">Cinnamomum micranthum f. kanehirae</name>
    <dbReference type="NCBI Taxonomy" id="337451"/>
    <lineage>
        <taxon>Eukaryota</taxon>
        <taxon>Viridiplantae</taxon>
        <taxon>Streptophyta</taxon>
        <taxon>Embryophyta</taxon>
        <taxon>Tracheophyta</taxon>
        <taxon>Spermatophyta</taxon>
        <taxon>Magnoliopsida</taxon>
        <taxon>Magnoliidae</taxon>
        <taxon>Laurales</taxon>
        <taxon>Lauraceae</taxon>
        <taxon>Cinnamomum</taxon>
    </lineage>
</organism>
<sequence>MRKQKVSETNLSHEHGSRRNLHVVAKLEHMLATGYPGIIYPMMYSVMMFKPGVCLIHQPHKLSFLDQKFLTMIYILRKLYEEKYCSSKQLILKIQSAGQGVYLIGCGSDDSNGEGEENCETTSKQHTPPWQLKLINYSHAKMVKAMFAIRMHPNHHSGTCLYLRMSLVWISSLFSWKADLLICHISL</sequence>